<comment type="similarity">
    <text evidence="9">Belongs to the ZNF593/BUD20 C2H2-type zinc-finger protein family.</text>
</comment>
<dbReference type="Gene3D" id="3.30.160.60">
    <property type="entry name" value="Classic Zinc Finger"/>
    <property type="match status" value="1"/>
</dbReference>
<keyword evidence="8" id="KW-0539">Nucleus</keyword>
<evidence type="ECO:0000256" key="5">
    <source>
        <dbReference type="ARBA" id="ARBA00022723"/>
    </source>
</evidence>
<evidence type="ECO:0000256" key="4">
    <source>
        <dbReference type="ARBA" id="ARBA00022517"/>
    </source>
</evidence>
<dbReference type="AlphaFoldDB" id="A0AAN7BA15"/>
<comment type="caution">
    <text evidence="13">The sequence shown here is derived from an EMBL/GenBank/DDBJ whole genome shotgun (WGS) entry which is preliminary data.</text>
</comment>
<dbReference type="PANTHER" id="PTHR46095:SF1">
    <property type="entry name" value="ZINC FINGER PROTEIN 593"/>
    <property type="match status" value="1"/>
</dbReference>
<feature type="compositionally biased region" description="Basic residues" evidence="11">
    <location>
        <begin position="1"/>
        <end position="16"/>
    </location>
</feature>
<name>A0AAN7BA15_9PEZI</name>
<dbReference type="EMBL" id="MU858069">
    <property type="protein sequence ID" value="KAK4216338.1"/>
    <property type="molecule type" value="Genomic_DNA"/>
</dbReference>
<dbReference type="PROSITE" id="PS50157">
    <property type="entry name" value="ZINC_FINGER_C2H2_2"/>
    <property type="match status" value="1"/>
</dbReference>
<protein>
    <recommendedName>
        <fullName evidence="12">C2H2-type domain-containing protein</fullName>
    </recommendedName>
</protein>
<evidence type="ECO:0000256" key="2">
    <source>
        <dbReference type="ARBA" id="ARBA00004496"/>
    </source>
</evidence>
<evidence type="ECO:0000256" key="7">
    <source>
        <dbReference type="ARBA" id="ARBA00022833"/>
    </source>
</evidence>
<dbReference type="SUPFAM" id="SSF57667">
    <property type="entry name" value="beta-beta-alpha zinc fingers"/>
    <property type="match status" value="1"/>
</dbReference>
<dbReference type="GO" id="GO:0008270">
    <property type="term" value="F:zinc ion binding"/>
    <property type="evidence" value="ECO:0007669"/>
    <property type="project" value="UniProtKB-KW"/>
</dbReference>
<feature type="region of interest" description="Disordered" evidence="11">
    <location>
        <begin position="1"/>
        <end position="24"/>
    </location>
</feature>
<evidence type="ECO:0000256" key="10">
    <source>
        <dbReference type="PROSITE-ProRule" id="PRU00042"/>
    </source>
</evidence>
<sequence>MGIPAKRTKTKTRRRLRDVDQVQQDMLSPRHLQLFKETKAPEDLPGLGRHYCVECAKWFDTETSLTTHTKGKPHKRRLKDLKNPYTHQEAMAAGGLTWIDNGPAKPKPQDMEVDMS</sequence>
<dbReference type="Pfam" id="PF12171">
    <property type="entry name" value="zf-C2H2_jaz"/>
    <property type="match status" value="1"/>
</dbReference>
<dbReference type="PANTHER" id="PTHR46095">
    <property type="entry name" value="ZINC FINGER PROTEIN 593"/>
    <property type="match status" value="1"/>
</dbReference>
<dbReference type="InterPro" id="IPR003604">
    <property type="entry name" value="Matrin/U1-like-C_Znf_C2H2"/>
</dbReference>
<evidence type="ECO:0000256" key="3">
    <source>
        <dbReference type="ARBA" id="ARBA00022490"/>
    </source>
</evidence>
<dbReference type="InterPro" id="IPR051879">
    <property type="entry name" value="C2H2-ZF_Maturation_Protein"/>
</dbReference>
<keyword evidence="5" id="KW-0479">Metal-binding</keyword>
<evidence type="ECO:0000313" key="14">
    <source>
        <dbReference type="Proteomes" id="UP001301769"/>
    </source>
</evidence>
<dbReference type="PROSITE" id="PS00028">
    <property type="entry name" value="ZINC_FINGER_C2H2_1"/>
    <property type="match status" value="1"/>
</dbReference>
<dbReference type="GO" id="GO:0003676">
    <property type="term" value="F:nucleic acid binding"/>
    <property type="evidence" value="ECO:0007669"/>
    <property type="project" value="InterPro"/>
</dbReference>
<reference evidence="13" key="2">
    <citation type="submission" date="2023-05" db="EMBL/GenBank/DDBJ databases">
        <authorList>
            <consortium name="Lawrence Berkeley National Laboratory"/>
            <person name="Steindorff A."/>
            <person name="Hensen N."/>
            <person name="Bonometti L."/>
            <person name="Westerberg I."/>
            <person name="Brannstrom I.O."/>
            <person name="Guillou S."/>
            <person name="Cros-Aarteil S."/>
            <person name="Calhoun S."/>
            <person name="Haridas S."/>
            <person name="Kuo A."/>
            <person name="Mondo S."/>
            <person name="Pangilinan J."/>
            <person name="Riley R."/>
            <person name="Labutti K."/>
            <person name="Andreopoulos B."/>
            <person name="Lipzen A."/>
            <person name="Chen C."/>
            <person name="Yanf M."/>
            <person name="Daum C."/>
            <person name="Ng V."/>
            <person name="Clum A."/>
            <person name="Ohm R."/>
            <person name="Martin F."/>
            <person name="Silar P."/>
            <person name="Natvig D."/>
            <person name="Lalanne C."/>
            <person name="Gautier V."/>
            <person name="Ament-Velasquez S.L."/>
            <person name="Kruys A."/>
            <person name="Hutchinson M.I."/>
            <person name="Powell A.J."/>
            <person name="Barry K."/>
            <person name="Miller A.N."/>
            <person name="Grigoriev I.V."/>
            <person name="Debuchy R."/>
            <person name="Gladieux P."/>
            <person name="Thoren M.H."/>
            <person name="Johannesson H."/>
        </authorList>
    </citation>
    <scope>NUCLEOTIDE SEQUENCE</scope>
    <source>
        <strain evidence="13">PSN293</strain>
    </source>
</reference>
<comment type="subcellular location">
    <subcellularLocation>
        <location evidence="2">Cytoplasm</location>
    </subcellularLocation>
    <subcellularLocation>
        <location evidence="1">Nucleus</location>
    </subcellularLocation>
</comment>
<dbReference type="Proteomes" id="UP001301769">
    <property type="component" value="Unassembled WGS sequence"/>
</dbReference>
<gene>
    <name evidence="13" type="ORF">QBC37DRAFT_397733</name>
</gene>
<dbReference type="InterPro" id="IPR013087">
    <property type="entry name" value="Znf_C2H2_type"/>
</dbReference>
<keyword evidence="3" id="KW-0963">Cytoplasm</keyword>
<dbReference type="InterPro" id="IPR022755">
    <property type="entry name" value="Znf_C2H2_jaz"/>
</dbReference>
<evidence type="ECO:0000256" key="11">
    <source>
        <dbReference type="SAM" id="MobiDB-lite"/>
    </source>
</evidence>
<dbReference type="GO" id="GO:0005634">
    <property type="term" value="C:nucleus"/>
    <property type="evidence" value="ECO:0007669"/>
    <property type="project" value="UniProtKB-SubCell"/>
</dbReference>
<organism evidence="13 14">
    <name type="scientific">Rhypophila decipiens</name>
    <dbReference type="NCBI Taxonomy" id="261697"/>
    <lineage>
        <taxon>Eukaryota</taxon>
        <taxon>Fungi</taxon>
        <taxon>Dikarya</taxon>
        <taxon>Ascomycota</taxon>
        <taxon>Pezizomycotina</taxon>
        <taxon>Sordariomycetes</taxon>
        <taxon>Sordariomycetidae</taxon>
        <taxon>Sordariales</taxon>
        <taxon>Naviculisporaceae</taxon>
        <taxon>Rhypophila</taxon>
    </lineage>
</organism>
<dbReference type="FunFam" id="3.30.160.60:FF:000299">
    <property type="entry name" value="Zinc finger protein 593"/>
    <property type="match status" value="1"/>
</dbReference>
<evidence type="ECO:0000259" key="12">
    <source>
        <dbReference type="PROSITE" id="PS50157"/>
    </source>
</evidence>
<feature type="domain" description="C2H2-type" evidence="12">
    <location>
        <begin position="50"/>
        <end position="79"/>
    </location>
</feature>
<dbReference type="InterPro" id="IPR036236">
    <property type="entry name" value="Znf_C2H2_sf"/>
</dbReference>
<evidence type="ECO:0000256" key="9">
    <source>
        <dbReference type="ARBA" id="ARBA00038064"/>
    </source>
</evidence>
<evidence type="ECO:0000313" key="13">
    <source>
        <dbReference type="EMBL" id="KAK4216338.1"/>
    </source>
</evidence>
<dbReference type="GO" id="GO:0005737">
    <property type="term" value="C:cytoplasm"/>
    <property type="evidence" value="ECO:0007669"/>
    <property type="project" value="UniProtKB-SubCell"/>
</dbReference>
<evidence type="ECO:0000256" key="6">
    <source>
        <dbReference type="ARBA" id="ARBA00022771"/>
    </source>
</evidence>
<feature type="region of interest" description="Disordered" evidence="11">
    <location>
        <begin position="92"/>
        <end position="116"/>
    </location>
</feature>
<dbReference type="GO" id="GO:0043021">
    <property type="term" value="F:ribonucleoprotein complex binding"/>
    <property type="evidence" value="ECO:0007669"/>
    <property type="project" value="UniProtKB-ARBA"/>
</dbReference>
<evidence type="ECO:0000256" key="8">
    <source>
        <dbReference type="ARBA" id="ARBA00023242"/>
    </source>
</evidence>
<proteinExistence type="inferred from homology"/>
<dbReference type="GO" id="GO:0042254">
    <property type="term" value="P:ribosome biogenesis"/>
    <property type="evidence" value="ECO:0007669"/>
    <property type="project" value="UniProtKB-KW"/>
</dbReference>
<reference evidence="13" key="1">
    <citation type="journal article" date="2023" name="Mol. Phylogenet. Evol.">
        <title>Genome-scale phylogeny and comparative genomics of the fungal order Sordariales.</title>
        <authorList>
            <person name="Hensen N."/>
            <person name="Bonometti L."/>
            <person name="Westerberg I."/>
            <person name="Brannstrom I.O."/>
            <person name="Guillou S."/>
            <person name="Cros-Aarteil S."/>
            <person name="Calhoun S."/>
            <person name="Haridas S."/>
            <person name="Kuo A."/>
            <person name="Mondo S."/>
            <person name="Pangilinan J."/>
            <person name="Riley R."/>
            <person name="LaButti K."/>
            <person name="Andreopoulos B."/>
            <person name="Lipzen A."/>
            <person name="Chen C."/>
            <person name="Yan M."/>
            <person name="Daum C."/>
            <person name="Ng V."/>
            <person name="Clum A."/>
            <person name="Steindorff A."/>
            <person name="Ohm R.A."/>
            <person name="Martin F."/>
            <person name="Silar P."/>
            <person name="Natvig D.O."/>
            <person name="Lalanne C."/>
            <person name="Gautier V."/>
            <person name="Ament-Velasquez S.L."/>
            <person name="Kruys A."/>
            <person name="Hutchinson M.I."/>
            <person name="Powell A.J."/>
            <person name="Barry K."/>
            <person name="Miller A.N."/>
            <person name="Grigoriev I.V."/>
            <person name="Debuchy R."/>
            <person name="Gladieux P."/>
            <person name="Hiltunen Thoren M."/>
            <person name="Johannesson H."/>
        </authorList>
    </citation>
    <scope>NUCLEOTIDE SEQUENCE</scope>
    <source>
        <strain evidence="13">PSN293</strain>
    </source>
</reference>
<dbReference type="SMART" id="SM00451">
    <property type="entry name" value="ZnF_U1"/>
    <property type="match status" value="1"/>
</dbReference>
<keyword evidence="14" id="KW-1185">Reference proteome</keyword>
<evidence type="ECO:0000256" key="1">
    <source>
        <dbReference type="ARBA" id="ARBA00004123"/>
    </source>
</evidence>
<accession>A0AAN7BA15</accession>
<keyword evidence="7" id="KW-0862">Zinc</keyword>
<keyword evidence="6 10" id="KW-0863">Zinc-finger</keyword>
<keyword evidence="4" id="KW-0690">Ribosome biogenesis</keyword>